<feature type="non-terminal residue" evidence="11">
    <location>
        <position position="220"/>
    </location>
</feature>
<keyword evidence="7 8" id="KW-0496">Mitochondrion</keyword>
<evidence type="ECO:0000256" key="8">
    <source>
        <dbReference type="RuleBase" id="RU366063"/>
    </source>
</evidence>
<evidence type="ECO:0000256" key="5">
    <source>
        <dbReference type="ARBA" id="ARBA00022946"/>
    </source>
</evidence>
<evidence type="ECO:0000256" key="9">
    <source>
        <dbReference type="SAM" id="MobiDB-lite"/>
    </source>
</evidence>
<keyword evidence="6 8" id="KW-0446">Lipid-binding</keyword>
<feature type="domain" description="COQ9 C-terminal" evidence="10">
    <location>
        <begin position="124"/>
        <end position="192"/>
    </location>
</feature>
<name>A0A6A7BPN4_9PEZI</name>
<dbReference type="GO" id="GO:0008289">
    <property type="term" value="F:lipid binding"/>
    <property type="evidence" value="ECO:0007669"/>
    <property type="project" value="UniProtKB-UniRule"/>
</dbReference>
<feature type="region of interest" description="Disordered" evidence="9">
    <location>
        <begin position="68"/>
        <end position="87"/>
    </location>
</feature>
<dbReference type="GO" id="GO:0005743">
    <property type="term" value="C:mitochondrial inner membrane"/>
    <property type="evidence" value="ECO:0007669"/>
    <property type="project" value="TreeGrafter"/>
</dbReference>
<dbReference type="InterPro" id="IPR012762">
    <property type="entry name" value="Ubiq_biosynth_COQ9"/>
</dbReference>
<evidence type="ECO:0000256" key="3">
    <source>
        <dbReference type="ARBA" id="ARBA00010766"/>
    </source>
</evidence>
<sequence>QHAILTSALSHIPTHGFSQTTLSLAAQEQGLPEISIPALLPRGAADLVLFRLQKERLALSRNIQPWFSSPSAPTSSPPSQPHHGRTDAPTLRNIILTRLAANRPIVTHLKQSLALISLVENLTPAVNELELLADEIVYLAGGKDLGPAWYASRMGIMGIYFSAEILQSNPNTEWRDVEGFVYRRVDEFKKVGSVLGSIGEWAYLQARGVVQLGRNTGMGI</sequence>
<evidence type="ECO:0000256" key="2">
    <source>
        <dbReference type="ARBA" id="ARBA00004749"/>
    </source>
</evidence>
<keyword evidence="11" id="KW-0830">Ubiquinone</keyword>
<dbReference type="GO" id="GO:0006744">
    <property type="term" value="P:ubiquinone biosynthetic process"/>
    <property type="evidence" value="ECO:0007669"/>
    <property type="project" value="UniProtKB-UniRule"/>
</dbReference>
<comment type="subcellular location">
    <subcellularLocation>
        <location evidence="1 8">Mitochondrion</location>
    </subcellularLocation>
</comment>
<dbReference type="OrthoDB" id="619536at2759"/>
<accession>A0A6A7BPN4</accession>
<evidence type="ECO:0000256" key="1">
    <source>
        <dbReference type="ARBA" id="ARBA00004173"/>
    </source>
</evidence>
<dbReference type="AlphaFoldDB" id="A0A6A7BPN4"/>
<proteinExistence type="inferred from homology"/>
<dbReference type="EMBL" id="MU006052">
    <property type="protein sequence ID" value="KAF2857301.1"/>
    <property type="molecule type" value="Genomic_DNA"/>
</dbReference>
<evidence type="ECO:0000256" key="6">
    <source>
        <dbReference type="ARBA" id="ARBA00023121"/>
    </source>
</evidence>
<keyword evidence="5" id="KW-0809">Transit peptide</keyword>
<feature type="non-terminal residue" evidence="11">
    <location>
        <position position="1"/>
    </location>
</feature>
<dbReference type="Pfam" id="PF08511">
    <property type="entry name" value="COQ9"/>
    <property type="match status" value="1"/>
</dbReference>
<evidence type="ECO:0000259" key="10">
    <source>
        <dbReference type="Pfam" id="PF08511"/>
    </source>
</evidence>
<dbReference type="NCBIfam" id="TIGR02396">
    <property type="entry name" value="diverge_rpsU"/>
    <property type="match status" value="1"/>
</dbReference>
<reference evidence="11" key="1">
    <citation type="journal article" date="2020" name="Stud. Mycol.">
        <title>101 Dothideomycetes genomes: a test case for predicting lifestyles and emergence of pathogens.</title>
        <authorList>
            <person name="Haridas S."/>
            <person name="Albert R."/>
            <person name="Binder M."/>
            <person name="Bloem J."/>
            <person name="Labutti K."/>
            <person name="Salamov A."/>
            <person name="Andreopoulos B."/>
            <person name="Baker S."/>
            <person name="Barry K."/>
            <person name="Bills G."/>
            <person name="Bluhm B."/>
            <person name="Cannon C."/>
            <person name="Castanera R."/>
            <person name="Culley D."/>
            <person name="Daum C."/>
            <person name="Ezra D."/>
            <person name="Gonzalez J."/>
            <person name="Henrissat B."/>
            <person name="Kuo A."/>
            <person name="Liang C."/>
            <person name="Lipzen A."/>
            <person name="Lutzoni F."/>
            <person name="Magnuson J."/>
            <person name="Mondo S."/>
            <person name="Nolan M."/>
            <person name="Ohm R."/>
            <person name="Pangilinan J."/>
            <person name="Park H.-J."/>
            <person name="Ramirez L."/>
            <person name="Alfaro M."/>
            <person name="Sun H."/>
            <person name="Tritt A."/>
            <person name="Yoshinaga Y."/>
            <person name="Zwiers L.-H."/>
            <person name="Turgeon B."/>
            <person name="Goodwin S."/>
            <person name="Spatafora J."/>
            <person name="Crous P."/>
            <person name="Grigoriev I."/>
        </authorList>
    </citation>
    <scope>NUCLEOTIDE SEQUENCE</scope>
    <source>
        <strain evidence="11">CBS 480.64</strain>
    </source>
</reference>
<evidence type="ECO:0000313" key="11">
    <source>
        <dbReference type="EMBL" id="KAF2857301.1"/>
    </source>
</evidence>
<dbReference type="PANTHER" id="PTHR21427">
    <property type="entry name" value="UBIQUINONE BIOSYNTHESIS PROTEIN COQ9, MITOCHONDRIAL"/>
    <property type="match status" value="1"/>
</dbReference>
<dbReference type="InterPro" id="IPR013718">
    <property type="entry name" value="COQ9_C"/>
</dbReference>
<evidence type="ECO:0000313" key="12">
    <source>
        <dbReference type="Proteomes" id="UP000799421"/>
    </source>
</evidence>
<evidence type="ECO:0000256" key="4">
    <source>
        <dbReference type="ARBA" id="ARBA00022688"/>
    </source>
</evidence>
<comment type="function">
    <text evidence="8">Membrane-associated protein that warps the membrane surface to access and bind aromatic isoprenes with high specificity, including ubiquinone (CoQ) isoprene intermediates and presents them directly to Coq7, therefore facilitating the Coq7-mediated hydroxylase step. Participates in the biosynthesis of coenzyme Q, also named ubiquinone, an essential lipid-soluble electron transporter for aerobic cellular respiration.</text>
</comment>
<dbReference type="Proteomes" id="UP000799421">
    <property type="component" value="Unassembled WGS sequence"/>
</dbReference>
<evidence type="ECO:0000256" key="7">
    <source>
        <dbReference type="ARBA" id="ARBA00023128"/>
    </source>
</evidence>
<comment type="similarity">
    <text evidence="3 8">Belongs to the COQ9 family.</text>
</comment>
<protein>
    <recommendedName>
        <fullName evidence="8">Ubiquinone biosynthesis protein</fullName>
    </recommendedName>
</protein>
<keyword evidence="12" id="KW-1185">Reference proteome</keyword>
<keyword evidence="4 8" id="KW-0831">Ubiquinone biosynthesis</keyword>
<organism evidence="11 12">
    <name type="scientific">Piedraia hortae CBS 480.64</name>
    <dbReference type="NCBI Taxonomy" id="1314780"/>
    <lineage>
        <taxon>Eukaryota</taxon>
        <taxon>Fungi</taxon>
        <taxon>Dikarya</taxon>
        <taxon>Ascomycota</taxon>
        <taxon>Pezizomycotina</taxon>
        <taxon>Dothideomycetes</taxon>
        <taxon>Dothideomycetidae</taxon>
        <taxon>Capnodiales</taxon>
        <taxon>Piedraiaceae</taxon>
        <taxon>Piedraia</taxon>
    </lineage>
</organism>
<dbReference type="PANTHER" id="PTHR21427:SF19">
    <property type="entry name" value="UBIQUINONE BIOSYNTHESIS PROTEIN COQ9, MITOCHONDRIAL"/>
    <property type="match status" value="1"/>
</dbReference>
<comment type="pathway">
    <text evidence="2 8">Cofactor biosynthesis; ubiquinone biosynthesis.</text>
</comment>
<dbReference type="UniPathway" id="UPA00232"/>
<gene>
    <name evidence="11" type="ORF">K470DRAFT_206461</name>
</gene>